<name>A0A0H4HZR4_9GAMM</name>
<dbReference type="Proteomes" id="UP000036406">
    <property type="component" value="Chromosome"/>
</dbReference>
<dbReference type="AlphaFoldDB" id="A0A0H4HZR4"/>
<keyword evidence="2" id="KW-1185">Reference proteome</keyword>
<dbReference type="EMBL" id="CP011494">
    <property type="protein sequence ID" value="AKO52176.1"/>
    <property type="molecule type" value="Genomic_DNA"/>
</dbReference>
<protein>
    <recommendedName>
        <fullName evidence="3">Thymidine phosphorylase</fullName>
    </recommendedName>
</protein>
<sequence>MVRDKKVVNITGQGSTSRFFLPTALIRLRDASAQSIRTVLNQFFDRADDALFELADRAGTDQEQTRYFDAMRELRLRRKSMTVAVLHHVGQAFNDIGKFRPQSTVPSFDSVDEGSLSLLDHAELEQQVAIDNMVTKLRYQYSEALRHLSLRVRHLLPGVTLEDDQMPLCPEVLCGGLAAASKNLDVDIKARLIVLKLFDQLLVTSLGEVYHEANVTLIKEGVLPDSKAVRPVQTTRSRQDAPVPPPSAVYREADGYGVGQPQAEVSAAIFSQLSALLRQAQPAYGDGQAPASGGQWLQTDALLARLSQVQTAFGNDPGAPLVPLNQQLQTVLQNSSGQSLRPGQVDNDVINLVAMLFEFILDDRHLHSVMKSLLGRLQIPILKVALTDKNFFNRGGHPARKLLNEMALAATGWTEKRPGQRDPLLDKISAVVNRILAEFSTDVSLFNELLDNFNQFSDLDQRRSDLVEQRLRDAEDGRARHEQATADAKELLSKAMDGRLLPEPVQEMLNGPWSHYLHWLALHESIDSKAWQRAKTLTEQLIWTIDPVPLTATTHELLQQAIPQVIEQLRGALEGVAWDGLSVEMVIRDLELVHLDVFQRLVITPSETADNDHAQIDDSQESPAVRAGAVASVTTDTSVGASCLAPALPVAADDPEEAVFARVPEPEVSEPTRAQPVVAEEWLAKADGLRVGCWLELHRDGSQIRCKLAAFIRAVDKYIFVNRSGAKVAEYRRNELAEMMAQGHIQILDDGLIFDRALESIIDNLRTSRRF</sequence>
<reference evidence="1 2" key="1">
    <citation type="submission" date="2015-05" db="EMBL/GenBank/DDBJ databases">
        <title>Complete genome of Marinobacter psychrophilus strain 20041T isolated from sea-ice of the Canadian Basin.</title>
        <authorList>
            <person name="Song L."/>
            <person name="Ren L."/>
            <person name="Yu Y."/>
            <person name="Wang X."/>
        </authorList>
    </citation>
    <scope>NUCLEOTIDE SEQUENCE [LARGE SCALE GENOMIC DNA]</scope>
    <source>
        <strain evidence="1 2">20041</strain>
    </source>
</reference>
<dbReference type="Pfam" id="PF07793">
    <property type="entry name" value="DUF1631"/>
    <property type="match status" value="1"/>
</dbReference>
<dbReference type="PATRIC" id="fig|330734.3.peg.1440"/>
<accession>A0A0H4HZR4</accession>
<dbReference type="KEGG" id="mpq:ABA45_06840"/>
<dbReference type="STRING" id="330734.ABA45_06840"/>
<gene>
    <name evidence="1" type="ORF">ABA45_06840</name>
</gene>
<evidence type="ECO:0000313" key="1">
    <source>
        <dbReference type="EMBL" id="AKO52176.1"/>
    </source>
</evidence>
<evidence type="ECO:0008006" key="3">
    <source>
        <dbReference type="Google" id="ProtNLM"/>
    </source>
</evidence>
<evidence type="ECO:0000313" key="2">
    <source>
        <dbReference type="Proteomes" id="UP000036406"/>
    </source>
</evidence>
<organism evidence="1 2">
    <name type="scientific">Marinobacter psychrophilus</name>
    <dbReference type="NCBI Taxonomy" id="330734"/>
    <lineage>
        <taxon>Bacteria</taxon>
        <taxon>Pseudomonadati</taxon>
        <taxon>Pseudomonadota</taxon>
        <taxon>Gammaproteobacteria</taxon>
        <taxon>Pseudomonadales</taxon>
        <taxon>Marinobacteraceae</taxon>
        <taxon>Marinobacter</taxon>
    </lineage>
</organism>
<proteinExistence type="predicted"/>
<dbReference type="InterPro" id="IPR012434">
    <property type="entry name" value="DUF1631"/>
</dbReference>